<dbReference type="NCBIfam" id="TIGR03568">
    <property type="entry name" value="NeuC_NnaA"/>
    <property type="match status" value="1"/>
</dbReference>
<dbReference type="InterPro" id="IPR029767">
    <property type="entry name" value="WecB-like"/>
</dbReference>
<reference evidence="2 3" key="1">
    <citation type="submission" date="2006-02" db="EMBL/GenBank/DDBJ databases">
        <authorList>
            <person name="Waterbury J."/>
            <person name="Ferriera S."/>
            <person name="Johnson J."/>
            <person name="Kravitz S."/>
            <person name="Halpern A."/>
            <person name="Remington K."/>
            <person name="Beeson K."/>
            <person name="Tran B."/>
            <person name="Rogers Y.-H."/>
            <person name="Friedman R."/>
            <person name="Venter J.C."/>
        </authorList>
    </citation>
    <scope>NUCLEOTIDE SEQUENCE [LARGE SCALE GENOMIC DNA]</scope>
    <source>
        <strain evidence="2 3">Nb-231</strain>
    </source>
</reference>
<keyword evidence="3" id="KW-1185">Reference proteome</keyword>
<dbReference type="GO" id="GO:0004553">
    <property type="term" value="F:hydrolase activity, hydrolyzing O-glycosyl compounds"/>
    <property type="evidence" value="ECO:0007669"/>
    <property type="project" value="InterPro"/>
</dbReference>
<dbReference type="STRING" id="314278.NB231_16808"/>
<comment type="caution">
    <text evidence="2">The sequence shown here is derived from an EMBL/GenBank/DDBJ whole genome shotgun (WGS) entry which is preliminary data.</text>
</comment>
<proteinExistence type="predicted"/>
<dbReference type="HOGENOM" id="CLU_061127_0_0_6"/>
<dbReference type="eggNOG" id="COG0381">
    <property type="taxonomic scope" value="Bacteria"/>
</dbReference>
<dbReference type="Gene3D" id="3.40.50.2000">
    <property type="entry name" value="Glycogen Phosphorylase B"/>
    <property type="match status" value="2"/>
</dbReference>
<dbReference type="EMBL" id="AAOF01000001">
    <property type="protein sequence ID" value="EAR23500.1"/>
    <property type="molecule type" value="Genomic_DNA"/>
</dbReference>
<evidence type="ECO:0000259" key="1">
    <source>
        <dbReference type="Pfam" id="PF02350"/>
    </source>
</evidence>
<dbReference type="Pfam" id="PF02350">
    <property type="entry name" value="Epimerase_2"/>
    <property type="match status" value="1"/>
</dbReference>
<dbReference type="CDD" id="cd03786">
    <property type="entry name" value="GTB_UDP-GlcNAc_2-Epimerase"/>
    <property type="match status" value="1"/>
</dbReference>
<evidence type="ECO:0000313" key="3">
    <source>
        <dbReference type="Proteomes" id="UP000003374"/>
    </source>
</evidence>
<sequence>MRRVTVFTGTRAEYGLLYWLMKEIDSRLGLELQIIVSGMHLSPEFGETWRQIEADGFRIDAKVEMLLSSDTPLGVVKSMGLGTIGFADALDRLRPDVLVVLGDRFEALAVVQAALILRIPVAHLHGGEITEGAYDDAIRHAITKMASLHFVAAEPYRQRVIQMGESPARVFNVGAVGLDHVTRSSLLSADELARSLKFPLRAPYLLVTYHPVTLGEEDPIIAFQALLQALDAFPHCQVILTYPNADNGSRTIIPLLEDYARARPERVVALPSLGFYRYLSALATASAVVGNSSSGIIEAPAFKVPTVNIGTRQRGRLAADSVVHCEPDFPAIQQALAEVLSTEFRVKCQDVRNPYGQGSAAVAITDALTRFDSAVQKHFHDLG</sequence>
<dbReference type="AlphaFoldDB" id="A4BMG2"/>
<accession>A4BMG2</accession>
<dbReference type="PANTHER" id="PTHR43174:SF3">
    <property type="entry name" value="UDP-N-ACETYLGLUCOSAMINE 2-EPIMERASE"/>
    <property type="match status" value="1"/>
</dbReference>
<feature type="domain" description="UDP-N-acetylglucosamine 2-epimerase" evidence="1">
    <location>
        <begin position="22"/>
        <end position="368"/>
    </location>
</feature>
<dbReference type="InterPro" id="IPR003331">
    <property type="entry name" value="UDP_GlcNAc_Epimerase_2_dom"/>
</dbReference>
<dbReference type="GO" id="GO:0006047">
    <property type="term" value="P:UDP-N-acetylglucosamine metabolic process"/>
    <property type="evidence" value="ECO:0007669"/>
    <property type="project" value="InterPro"/>
</dbReference>
<gene>
    <name evidence="2" type="ORF">NB231_16808</name>
</gene>
<dbReference type="InterPro" id="IPR020004">
    <property type="entry name" value="UDP-GlcNAc_Epase"/>
</dbReference>
<evidence type="ECO:0000313" key="2">
    <source>
        <dbReference type="EMBL" id="EAR23500.1"/>
    </source>
</evidence>
<dbReference type="RefSeq" id="WP_005004890.1">
    <property type="nucleotide sequence ID" value="NZ_CH672427.1"/>
</dbReference>
<dbReference type="Proteomes" id="UP000003374">
    <property type="component" value="Unassembled WGS sequence"/>
</dbReference>
<dbReference type="OrthoDB" id="9803238at2"/>
<protein>
    <submittedName>
        <fullName evidence="2">UDP-N-acetylglucosamine 2-epimerase</fullName>
    </submittedName>
</protein>
<organism evidence="2 3">
    <name type="scientific">Nitrococcus mobilis Nb-231</name>
    <dbReference type="NCBI Taxonomy" id="314278"/>
    <lineage>
        <taxon>Bacteria</taxon>
        <taxon>Pseudomonadati</taxon>
        <taxon>Pseudomonadota</taxon>
        <taxon>Gammaproteobacteria</taxon>
        <taxon>Chromatiales</taxon>
        <taxon>Ectothiorhodospiraceae</taxon>
        <taxon>Nitrococcus</taxon>
    </lineage>
</organism>
<dbReference type="PANTHER" id="PTHR43174">
    <property type="entry name" value="UDP-N-ACETYLGLUCOSAMINE 2-EPIMERASE"/>
    <property type="match status" value="1"/>
</dbReference>
<name>A4BMG2_9GAMM</name>
<dbReference type="SUPFAM" id="SSF53756">
    <property type="entry name" value="UDP-Glycosyltransferase/glycogen phosphorylase"/>
    <property type="match status" value="1"/>
</dbReference>